<organism evidence="2 3">
    <name type="scientific">Saccharothrix yanglingensis</name>
    <dbReference type="NCBI Taxonomy" id="659496"/>
    <lineage>
        <taxon>Bacteria</taxon>
        <taxon>Bacillati</taxon>
        <taxon>Actinomycetota</taxon>
        <taxon>Actinomycetes</taxon>
        <taxon>Pseudonocardiales</taxon>
        <taxon>Pseudonocardiaceae</taxon>
        <taxon>Saccharothrix</taxon>
    </lineage>
</organism>
<gene>
    <name evidence="2" type="ORF">CKY47_29050</name>
</gene>
<evidence type="ECO:0008006" key="4">
    <source>
        <dbReference type="Google" id="ProtNLM"/>
    </source>
</evidence>
<evidence type="ECO:0000313" key="2">
    <source>
        <dbReference type="EMBL" id="MDQ2587952.1"/>
    </source>
</evidence>
<proteinExistence type="predicted"/>
<comment type="caution">
    <text evidence="2">The sequence shown here is derived from an EMBL/GenBank/DDBJ whole genome shotgun (WGS) entry which is preliminary data.</text>
</comment>
<accession>A0ABU0X7C8</accession>
<keyword evidence="1" id="KW-0732">Signal</keyword>
<name>A0ABU0X7C8_9PSEU</name>
<feature type="signal peptide" evidence="1">
    <location>
        <begin position="1"/>
        <end position="19"/>
    </location>
</feature>
<evidence type="ECO:0000256" key="1">
    <source>
        <dbReference type="SAM" id="SignalP"/>
    </source>
</evidence>
<protein>
    <recommendedName>
        <fullName evidence="4">Peptidoglycan binding-like domain-containing protein</fullName>
    </recommendedName>
</protein>
<dbReference type="InterPro" id="IPR036365">
    <property type="entry name" value="PGBD-like_sf"/>
</dbReference>
<dbReference type="SUPFAM" id="SSF47090">
    <property type="entry name" value="PGBD-like"/>
    <property type="match status" value="1"/>
</dbReference>
<feature type="chain" id="PRO_5045490752" description="Peptidoglycan binding-like domain-containing protein" evidence="1">
    <location>
        <begin position="20"/>
        <end position="142"/>
    </location>
</feature>
<keyword evidence="3" id="KW-1185">Reference proteome</keyword>
<evidence type="ECO:0000313" key="3">
    <source>
        <dbReference type="Proteomes" id="UP001225605"/>
    </source>
</evidence>
<sequence>MSVFVALGLLASVTGVASAAGTATGPSTTATYDCRTVPKTSTVNDGVPGPIFWARMQCFGRGWGYTGPVDGVMGPNSWKAIQRYMDHNGWYDGPIDGNPGAETRKGLQRWATAKGGYTGPISGTTERDAYKALARVLNAMTF</sequence>
<dbReference type="Proteomes" id="UP001225605">
    <property type="component" value="Unassembled WGS sequence"/>
</dbReference>
<dbReference type="EMBL" id="NSDM01000014">
    <property type="protein sequence ID" value="MDQ2587952.1"/>
    <property type="molecule type" value="Genomic_DNA"/>
</dbReference>
<reference evidence="2 3" key="1">
    <citation type="submission" date="2017-06" db="EMBL/GenBank/DDBJ databases">
        <title>Cultured bacterium strain Saccharothrix yanglingensis Hhs.015.</title>
        <authorList>
            <person name="Xia Y."/>
        </authorList>
    </citation>
    <scope>NUCLEOTIDE SEQUENCE [LARGE SCALE GENOMIC DNA]</scope>
    <source>
        <strain evidence="2 3">Hhs.015</strain>
    </source>
</reference>